<dbReference type="EMBL" id="GGEC01061401">
    <property type="protein sequence ID" value="MBX41885.1"/>
    <property type="molecule type" value="Transcribed_RNA"/>
</dbReference>
<name>A0A2P2NHB1_RHIMU</name>
<protein>
    <submittedName>
        <fullName evidence="1">Uncharacterized protein</fullName>
    </submittedName>
</protein>
<sequence length="58" mass="6772">MQRSTKIGDLLIHRVFCWFDLEIYLNLYSEAVFSYVSVDEKLLNSRSIFVGKSSFCVC</sequence>
<evidence type="ECO:0000313" key="1">
    <source>
        <dbReference type="EMBL" id="MBX41885.1"/>
    </source>
</evidence>
<organism evidence="1">
    <name type="scientific">Rhizophora mucronata</name>
    <name type="common">Asiatic mangrove</name>
    <dbReference type="NCBI Taxonomy" id="61149"/>
    <lineage>
        <taxon>Eukaryota</taxon>
        <taxon>Viridiplantae</taxon>
        <taxon>Streptophyta</taxon>
        <taxon>Embryophyta</taxon>
        <taxon>Tracheophyta</taxon>
        <taxon>Spermatophyta</taxon>
        <taxon>Magnoliopsida</taxon>
        <taxon>eudicotyledons</taxon>
        <taxon>Gunneridae</taxon>
        <taxon>Pentapetalae</taxon>
        <taxon>rosids</taxon>
        <taxon>fabids</taxon>
        <taxon>Malpighiales</taxon>
        <taxon>Rhizophoraceae</taxon>
        <taxon>Rhizophora</taxon>
    </lineage>
</organism>
<reference evidence="1" key="1">
    <citation type="submission" date="2018-02" db="EMBL/GenBank/DDBJ databases">
        <title>Rhizophora mucronata_Transcriptome.</title>
        <authorList>
            <person name="Meera S.P."/>
            <person name="Sreeshan A."/>
            <person name="Augustine A."/>
        </authorList>
    </citation>
    <scope>NUCLEOTIDE SEQUENCE</scope>
    <source>
        <tissue evidence="1">Leaf</tissue>
    </source>
</reference>
<dbReference type="AlphaFoldDB" id="A0A2P2NHB1"/>
<accession>A0A2P2NHB1</accession>
<proteinExistence type="predicted"/>